<feature type="non-terminal residue" evidence="2">
    <location>
        <position position="1"/>
    </location>
</feature>
<accession>A0A6J4P1B5</accession>
<protein>
    <submittedName>
        <fullName evidence="2">Uncharacterized protein</fullName>
    </submittedName>
</protein>
<dbReference type="AlphaFoldDB" id="A0A6J4P1B5"/>
<name>A0A6J4P1B5_9RHOB</name>
<evidence type="ECO:0000313" key="2">
    <source>
        <dbReference type="EMBL" id="CAA9399753.1"/>
    </source>
</evidence>
<evidence type="ECO:0000256" key="1">
    <source>
        <dbReference type="SAM" id="MobiDB-lite"/>
    </source>
</evidence>
<feature type="non-terminal residue" evidence="2">
    <location>
        <position position="59"/>
    </location>
</feature>
<feature type="compositionally biased region" description="Basic residues" evidence="1">
    <location>
        <begin position="24"/>
        <end position="36"/>
    </location>
</feature>
<feature type="compositionally biased region" description="Pro residues" evidence="1">
    <location>
        <begin position="10"/>
        <end position="22"/>
    </location>
</feature>
<reference evidence="2" key="1">
    <citation type="submission" date="2020-02" db="EMBL/GenBank/DDBJ databases">
        <authorList>
            <person name="Meier V. D."/>
        </authorList>
    </citation>
    <scope>NUCLEOTIDE SEQUENCE</scope>
    <source>
        <strain evidence="2">AVDCRST_MAG15</strain>
    </source>
</reference>
<sequence length="59" mass="6307">AIRLRGPRPSGRPPRPKPPARGPAPHRPRPRPRGSRPHLAAGALWADGPELLSPCDAVL</sequence>
<proteinExistence type="predicted"/>
<organism evidence="2">
    <name type="scientific">uncultured Rubellimicrobium sp</name>
    <dbReference type="NCBI Taxonomy" id="543078"/>
    <lineage>
        <taxon>Bacteria</taxon>
        <taxon>Pseudomonadati</taxon>
        <taxon>Pseudomonadota</taxon>
        <taxon>Alphaproteobacteria</taxon>
        <taxon>Rhodobacterales</taxon>
        <taxon>Roseobacteraceae</taxon>
        <taxon>Rubellimicrobium</taxon>
        <taxon>environmental samples</taxon>
    </lineage>
</organism>
<gene>
    <name evidence="2" type="ORF">AVDCRST_MAG15-940</name>
</gene>
<dbReference type="EMBL" id="CADCUU010000130">
    <property type="protein sequence ID" value="CAA9399753.1"/>
    <property type="molecule type" value="Genomic_DNA"/>
</dbReference>
<feature type="region of interest" description="Disordered" evidence="1">
    <location>
        <begin position="1"/>
        <end position="43"/>
    </location>
</feature>